<protein>
    <submittedName>
        <fullName evidence="1">Uncharacterized protein</fullName>
    </submittedName>
</protein>
<organism evidence="1 2">
    <name type="scientific">Teladorsagia circumcincta</name>
    <name type="common">Brown stomach worm</name>
    <name type="synonym">Ostertagia circumcincta</name>
    <dbReference type="NCBI Taxonomy" id="45464"/>
    <lineage>
        <taxon>Eukaryota</taxon>
        <taxon>Metazoa</taxon>
        <taxon>Ecdysozoa</taxon>
        <taxon>Nematoda</taxon>
        <taxon>Chromadorea</taxon>
        <taxon>Rhabditida</taxon>
        <taxon>Rhabditina</taxon>
        <taxon>Rhabditomorpha</taxon>
        <taxon>Strongyloidea</taxon>
        <taxon>Trichostrongylidae</taxon>
        <taxon>Teladorsagia</taxon>
    </lineage>
</organism>
<accession>A0A2G9UTJ2</accession>
<keyword evidence="2" id="KW-1185">Reference proteome</keyword>
<sequence length="80" mass="9419">MASSRLETYGFDMDHGDVPEDDFAEVDREMLMMPHKSRKQLYSSAVRQRHRVAIRPVARQPSSFVQQQPSWYFITNHSSF</sequence>
<dbReference type="Proteomes" id="UP000230423">
    <property type="component" value="Unassembled WGS sequence"/>
</dbReference>
<name>A0A2G9UTJ2_TELCI</name>
<gene>
    <name evidence="1" type="ORF">TELCIR_04474</name>
</gene>
<dbReference type="EMBL" id="KZ345432">
    <property type="protein sequence ID" value="PIO73549.1"/>
    <property type="molecule type" value="Genomic_DNA"/>
</dbReference>
<reference evidence="1 2" key="1">
    <citation type="submission" date="2015-09" db="EMBL/GenBank/DDBJ databases">
        <title>Draft genome of the parasitic nematode Teladorsagia circumcincta isolate WARC Sus (inbred).</title>
        <authorList>
            <person name="Mitreva M."/>
        </authorList>
    </citation>
    <scope>NUCLEOTIDE SEQUENCE [LARGE SCALE GENOMIC DNA]</scope>
    <source>
        <strain evidence="1 2">S</strain>
    </source>
</reference>
<proteinExistence type="predicted"/>
<evidence type="ECO:0000313" key="1">
    <source>
        <dbReference type="EMBL" id="PIO73549.1"/>
    </source>
</evidence>
<evidence type="ECO:0000313" key="2">
    <source>
        <dbReference type="Proteomes" id="UP000230423"/>
    </source>
</evidence>
<dbReference type="AlphaFoldDB" id="A0A2G9UTJ2"/>